<accession>A0A6J2YU28</accession>
<feature type="compositionally biased region" description="Basic residues" evidence="1">
    <location>
        <begin position="188"/>
        <end position="202"/>
    </location>
</feature>
<dbReference type="Proteomes" id="UP000504635">
    <property type="component" value="Unplaced"/>
</dbReference>
<evidence type="ECO:0000313" key="3">
    <source>
        <dbReference type="RefSeq" id="XP_030766807.1"/>
    </source>
</evidence>
<reference evidence="3" key="1">
    <citation type="submission" date="2025-08" db="UniProtKB">
        <authorList>
            <consortium name="RefSeq"/>
        </authorList>
    </citation>
    <scope>IDENTIFICATION</scope>
    <source>
        <tissue evidence="3">Gonads</tissue>
    </source>
</reference>
<dbReference type="GeneID" id="115890649"/>
<dbReference type="InParanoid" id="A0A6J2YU28"/>
<name>A0A6J2YU28_SITOR</name>
<keyword evidence="2" id="KW-1185">Reference proteome</keyword>
<organism evidence="2 3">
    <name type="scientific">Sitophilus oryzae</name>
    <name type="common">Rice weevil</name>
    <name type="synonym">Curculio oryzae</name>
    <dbReference type="NCBI Taxonomy" id="7048"/>
    <lineage>
        <taxon>Eukaryota</taxon>
        <taxon>Metazoa</taxon>
        <taxon>Ecdysozoa</taxon>
        <taxon>Arthropoda</taxon>
        <taxon>Hexapoda</taxon>
        <taxon>Insecta</taxon>
        <taxon>Pterygota</taxon>
        <taxon>Neoptera</taxon>
        <taxon>Endopterygota</taxon>
        <taxon>Coleoptera</taxon>
        <taxon>Polyphaga</taxon>
        <taxon>Cucujiformia</taxon>
        <taxon>Curculionidae</taxon>
        <taxon>Dryophthorinae</taxon>
        <taxon>Sitophilus</taxon>
    </lineage>
</organism>
<feature type="compositionally biased region" description="Basic and acidic residues" evidence="1">
    <location>
        <begin position="203"/>
        <end position="216"/>
    </location>
</feature>
<dbReference type="InterPro" id="IPR051078">
    <property type="entry name" value="SGF11"/>
</dbReference>
<dbReference type="PANTHER" id="PTHR46367:SF1">
    <property type="entry name" value="ATAXIN-7-LIKE PROTEIN 3"/>
    <property type="match status" value="1"/>
</dbReference>
<dbReference type="OrthoDB" id="21557at2759"/>
<evidence type="ECO:0000313" key="2">
    <source>
        <dbReference type="Proteomes" id="UP000504635"/>
    </source>
</evidence>
<dbReference type="GO" id="GO:0003713">
    <property type="term" value="F:transcription coactivator activity"/>
    <property type="evidence" value="ECO:0007669"/>
    <property type="project" value="TreeGrafter"/>
</dbReference>
<feature type="compositionally biased region" description="Polar residues" evidence="1">
    <location>
        <begin position="167"/>
        <end position="176"/>
    </location>
</feature>
<dbReference type="GO" id="GO:0071819">
    <property type="term" value="C:DUBm complex"/>
    <property type="evidence" value="ECO:0007669"/>
    <property type="project" value="TreeGrafter"/>
</dbReference>
<dbReference type="AlphaFoldDB" id="A0A6J2YU28"/>
<feature type="region of interest" description="Disordered" evidence="1">
    <location>
        <begin position="237"/>
        <end position="275"/>
    </location>
</feature>
<dbReference type="PANTHER" id="PTHR46367">
    <property type="entry name" value="ATAXIN-7-LIKE PROTEIN 3"/>
    <property type="match status" value="1"/>
</dbReference>
<evidence type="ECO:0000256" key="1">
    <source>
        <dbReference type="SAM" id="MobiDB-lite"/>
    </source>
</evidence>
<feature type="compositionally biased region" description="Low complexity" evidence="1">
    <location>
        <begin position="242"/>
        <end position="252"/>
    </location>
</feature>
<dbReference type="KEGG" id="soy:115890649"/>
<feature type="compositionally biased region" description="Basic residues" evidence="1">
    <location>
        <begin position="253"/>
        <end position="265"/>
    </location>
</feature>
<feature type="region of interest" description="Disordered" evidence="1">
    <location>
        <begin position="150"/>
        <end position="218"/>
    </location>
</feature>
<dbReference type="GO" id="GO:0006357">
    <property type="term" value="P:regulation of transcription by RNA polymerase II"/>
    <property type="evidence" value="ECO:0007669"/>
    <property type="project" value="TreeGrafter"/>
</dbReference>
<protein>
    <submittedName>
        <fullName evidence="3">SAGA-associated factor 11 homolog</fullName>
    </submittedName>
</protein>
<proteinExistence type="predicted"/>
<dbReference type="RefSeq" id="XP_030766807.1">
    <property type="nucleotide sequence ID" value="XM_030910947.1"/>
</dbReference>
<sequence>MSSLDMLEDDKDEDLEDGEILSDSQLENLIEHTNNHSIYRNLSKDFQDMMNDKQTLRSCIDSFLNHRMDELTLGVIFDMHRKYKTNVFYLEIDSSDEKNKDDYNNQLDTLDCICPTCQKPISSIGYSIYTFTTHLDKCMGFNSKAARRSRSLRSSLRVTNDKEKNHNSLYSEITTSDNEDDAHSSTGNKKKRYRKKKEVKKKGKEEGKSEKNKVEVVVEDEDEYMKLQHLLEFPDKCLENTSSSSKGVSASKTPKKRDKSKKKSRGKDSPSMVLD</sequence>
<gene>
    <name evidence="3" type="primary">LOC115890649</name>
</gene>
<dbReference type="GO" id="GO:0000124">
    <property type="term" value="C:SAGA complex"/>
    <property type="evidence" value="ECO:0007669"/>
    <property type="project" value="TreeGrafter"/>
</dbReference>